<name>A0ABV8UIM8_9PROT</name>
<dbReference type="InterPro" id="IPR036567">
    <property type="entry name" value="RHF-like"/>
</dbReference>
<dbReference type="InterPro" id="IPR034694">
    <property type="entry name" value="HPF_long/plastid"/>
</dbReference>
<comment type="subunit">
    <text evidence="4">Interacts with 100S ribosomes.</text>
</comment>
<evidence type="ECO:0000256" key="3">
    <source>
        <dbReference type="ARBA" id="ARBA00041148"/>
    </source>
</evidence>
<dbReference type="InterPro" id="IPR038416">
    <property type="entry name" value="Ribosom_S30AE_C_sf"/>
</dbReference>
<dbReference type="InterPro" id="IPR050574">
    <property type="entry name" value="HPF/YfiA_ribosome-assoc"/>
</dbReference>
<sequence>MQLSVKGRHIDTGEAFRQHAQDQLSTILDKYFGDAIEANVTLSKESHFFRAQVSVHIGRGMLLQASGEANEVYPAFDSAADRLAKRLRRYKRRLRDHNNGRASAHDVLPAQQYILAPEPEPEEGEASAGEGAIDGEGDQPIVIAEMETEIPSLTVGEAVMRMDLAEVPLLMFRNRAHGGLNVVYRRNDGNVGWVDPRGNRDS</sequence>
<evidence type="ECO:0000256" key="4">
    <source>
        <dbReference type="HAMAP-Rule" id="MF_00839"/>
    </source>
</evidence>
<organism evidence="6 7">
    <name type="scientific">Fodinicurvata halophila</name>
    <dbReference type="NCBI Taxonomy" id="1419723"/>
    <lineage>
        <taxon>Bacteria</taxon>
        <taxon>Pseudomonadati</taxon>
        <taxon>Pseudomonadota</taxon>
        <taxon>Alphaproteobacteria</taxon>
        <taxon>Rhodospirillales</taxon>
        <taxon>Rhodovibrionaceae</taxon>
        <taxon>Fodinicurvata</taxon>
    </lineage>
</organism>
<dbReference type="Pfam" id="PF16321">
    <property type="entry name" value="Ribosom_S30AE_C"/>
    <property type="match status" value="1"/>
</dbReference>
<reference evidence="7" key="1">
    <citation type="journal article" date="2019" name="Int. J. Syst. Evol. Microbiol.">
        <title>The Global Catalogue of Microorganisms (GCM) 10K type strain sequencing project: providing services to taxonomists for standard genome sequencing and annotation.</title>
        <authorList>
            <consortium name="The Broad Institute Genomics Platform"/>
            <consortium name="The Broad Institute Genome Sequencing Center for Infectious Disease"/>
            <person name="Wu L."/>
            <person name="Ma J."/>
        </authorList>
    </citation>
    <scope>NUCLEOTIDE SEQUENCE [LARGE SCALE GENOMIC DNA]</scope>
    <source>
        <strain evidence="7">CECT 8472</strain>
    </source>
</reference>
<dbReference type="SUPFAM" id="SSF69754">
    <property type="entry name" value="Ribosome binding protein Y (YfiA homologue)"/>
    <property type="match status" value="1"/>
</dbReference>
<comment type="function">
    <text evidence="4">Required for dimerization of active 70S ribosomes into 100S ribosomes in stationary phase; 100S ribosomes are translationally inactive and sometimes present during exponential growth.</text>
</comment>
<evidence type="ECO:0000313" key="7">
    <source>
        <dbReference type="Proteomes" id="UP001595799"/>
    </source>
</evidence>
<evidence type="ECO:0000313" key="6">
    <source>
        <dbReference type="EMBL" id="MFC4351050.1"/>
    </source>
</evidence>
<evidence type="ECO:0000256" key="2">
    <source>
        <dbReference type="ARBA" id="ARBA00038695"/>
    </source>
</evidence>
<proteinExistence type="inferred from homology"/>
<feature type="domain" description="Sigma 54 modulation/S30EA ribosomal protein C-terminal" evidence="5">
    <location>
        <begin position="139"/>
        <end position="192"/>
    </location>
</feature>
<comment type="similarity">
    <text evidence="4">Belongs to the HPF/YfiA ribosome-associated protein family. Long HPF subfamily.</text>
</comment>
<dbReference type="PANTHER" id="PTHR33231">
    <property type="entry name" value="30S RIBOSOMAL PROTEIN"/>
    <property type="match status" value="1"/>
</dbReference>
<comment type="caution">
    <text evidence="6">The sequence shown here is derived from an EMBL/GenBank/DDBJ whole genome shotgun (WGS) entry which is preliminary data.</text>
</comment>
<dbReference type="EMBL" id="JBHSCW010000003">
    <property type="protein sequence ID" value="MFC4351050.1"/>
    <property type="molecule type" value="Genomic_DNA"/>
</dbReference>
<gene>
    <name evidence="4 6" type="primary">hpf</name>
    <name evidence="6" type="ORF">ACFOW6_05785</name>
</gene>
<comment type="subunit">
    <text evidence="2">Associates exclusively with 100S ribosomes, which are dimers of 70S ribosomes.</text>
</comment>
<dbReference type="Pfam" id="PF02482">
    <property type="entry name" value="Ribosomal_S30AE"/>
    <property type="match status" value="1"/>
</dbReference>
<dbReference type="HAMAP" id="MF_00839">
    <property type="entry name" value="HPF"/>
    <property type="match status" value="1"/>
</dbReference>
<dbReference type="Proteomes" id="UP001595799">
    <property type="component" value="Unassembled WGS sequence"/>
</dbReference>
<keyword evidence="4" id="KW-0963">Cytoplasm</keyword>
<dbReference type="RefSeq" id="WP_382421392.1">
    <property type="nucleotide sequence ID" value="NZ_JBHSCW010000003.1"/>
</dbReference>
<evidence type="ECO:0000259" key="5">
    <source>
        <dbReference type="Pfam" id="PF16321"/>
    </source>
</evidence>
<dbReference type="Gene3D" id="3.30.505.50">
    <property type="entry name" value="Sigma 54 modulation/S30EA ribosomal protein, C-terminal domain"/>
    <property type="match status" value="1"/>
</dbReference>
<protein>
    <recommendedName>
        <fullName evidence="3 4">Ribosome hibernation promoting factor</fullName>
        <shortName evidence="4">HPF</shortName>
    </recommendedName>
</protein>
<dbReference type="Gene3D" id="3.30.160.100">
    <property type="entry name" value="Ribosome hibernation promotion factor-like"/>
    <property type="match status" value="1"/>
</dbReference>
<evidence type="ECO:0000256" key="1">
    <source>
        <dbReference type="ARBA" id="ARBA00022845"/>
    </source>
</evidence>
<dbReference type="InterPro" id="IPR003489">
    <property type="entry name" value="RHF/RaiA"/>
</dbReference>
<comment type="subcellular location">
    <subcellularLocation>
        <location evidence="4">Cytoplasm</location>
    </subcellularLocation>
</comment>
<accession>A0ABV8UIM8</accession>
<dbReference type="CDD" id="cd00552">
    <property type="entry name" value="RaiA"/>
    <property type="match status" value="1"/>
</dbReference>
<dbReference type="NCBIfam" id="TIGR00741">
    <property type="entry name" value="yfiA"/>
    <property type="match status" value="1"/>
</dbReference>
<keyword evidence="1 4" id="KW-0810">Translation regulation</keyword>
<dbReference type="InterPro" id="IPR032528">
    <property type="entry name" value="Ribosom_S30AE_C"/>
</dbReference>
<keyword evidence="7" id="KW-1185">Reference proteome</keyword>
<dbReference type="PANTHER" id="PTHR33231:SF1">
    <property type="entry name" value="30S RIBOSOMAL PROTEIN"/>
    <property type="match status" value="1"/>
</dbReference>